<keyword evidence="1" id="KW-0812">Transmembrane</keyword>
<gene>
    <name evidence="2" type="ORF">EM595_2204</name>
</gene>
<accession>A0A0U5L6Q4</accession>
<dbReference type="Proteomes" id="UP000059419">
    <property type="component" value="Chromosome 1"/>
</dbReference>
<proteinExistence type="predicted"/>
<dbReference type="PATRIC" id="fig|1619313.3.peg.2288"/>
<keyword evidence="1" id="KW-0472">Membrane</keyword>
<dbReference type="AlphaFoldDB" id="A0A0U5L6Q4"/>
<keyword evidence="1" id="KW-1133">Transmembrane helix</keyword>
<dbReference type="STRING" id="1619313.EM595_2204"/>
<reference evidence="3" key="1">
    <citation type="submission" date="2015-11" db="EMBL/GenBank/DDBJ databases">
        <authorList>
            <person name="Blom J."/>
        </authorList>
    </citation>
    <scope>NUCLEOTIDE SEQUENCE [LARGE SCALE GENOMIC DNA]</scope>
</reference>
<sequence>MPAKHPGDLQGGLPRPAFYKGESAIGVNALLLYLNSPLFLSATANRKK</sequence>
<name>A0A0U5L6Q4_9GAMM</name>
<protein>
    <submittedName>
        <fullName evidence="2">Putative membrane protein</fullName>
    </submittedName>
</protein>
<keyword evidence="3" id="KW-1185">Reference proteome</keyword>
<feature type="transmembrane region" description="Helical" evidence="1">
    <location>
        <begin position="23"/>
        <end position="42"/>
    </location>
</feature>
<evidence type="ECO:0000313" key="2">
    <source>
        <dbReference type="EMBL" id="CUU24438.1"/>
    </source>
</evidence>
<dbReference type="KEGG" id="ege:EM595_2204"/>
<evidence type="ECO:0000256" key="1">
    <source>
        <dbReference type="SAM" id="Phobius"/>
    </source>
</evidence>
<dbReference type="EMBL" id="LN907827">
    <property type="protein sequence ID" value="CUU24438.1"/>
    <property type="molecule type" value="Genomic_DNA"/>
</dbReference>
<organism evidence="2 3">
    <name type="scientific">Duffyella gerundensis</name>
    <dbReference type="NCBI Taxonomy" id="1619313"/>
    <lineage>
        <taxon>Bacteria</taxon>
        <taxon>Pseudomonadati</taxon>
        <taxon>Pseudomonadota</taxon>
        <taxon>Gammaproteobacteria</taxon>
        <taxon>Enterobacterales</taxon>
        <taxon>Erwiniaceae</taxon>
        <taxon>Duffyella</taxon>
    </lineage>
</organism>
<evidence type="ECO:0000313" key="3">
    <source>
        <dbReference type="Proteomes" id="UP000059419"/>
    </source>
</evidence>